<keyword evidence="9" id="KW-1185">Reference proteome</keyword>
<name>A4CBR1_9GAMM</name>
<evidence type="ECO:0000256" key="6">
    <source>
        <dbReference type="ARBA" id="ARBA00024036"/>
    </source>
</evidence>
<dbReference type="InterPro" id="IPR027417">
    <property type="entry name" value="P-loop_NTPase"/>
</dbReference>
<dbReference type="HOGENOM" id="CLU_024839_0_0_6"/>
<protein>
    <recommendedName>
        <fullName evidence="7">Iron-sulfur cluster carrier protein</fullName>
    </recommendedName>
</protein>
<dbReference type="FunFam" id="3.40.50.300:FF:000418">
    <property type="entry name" value="Iron-sulfur cluster carrier protein"/>
    <property type="match status" value="1"/>
</dbReference>
<evidence type="ECO:0000256" key="3">
    <source>
        <dbReference type="ARBA" id="ARBA00022840"/>
    </source>
</evidence>
<keyword evidence="4 7" id="KW-0408">Iron</keyword>
<dbReference type="PROSITE" id="PS01215">
    <property type="entry name" value="MRP"/>
    <property type="match status" value="1"/>
</dbReference>
<dbReference type="GO" id="GO:0016887">
    <property type="term" value="F:ATP hydrolysis activity"/>
    <property type="evidence" value="ECO:0007669"/>
    <property type="project" value="UniProtKB-UniRule"/>
</dbReference>
<dbReference type="AlphaFoldDB" id="A4CBR1"/>
<dbReference type="HAMAP" id="MF_02040">
    <property type="entry name" value="Mrp_NBP35"/>
    <property type="match status" value="1"/>
</dbReference>
<dbReference type="GO" id="GO:0005524">
    <property type="term" value="F:ATP binding"/>
    <property type="evidence" value="ECO:0007669"/>
    <property type="project" value="UniProtKB-UniRule"/>
</dbReference>
<keyword evidence="3 7" id="KW-0067">ATP-binding</keyword>
<dbReference type="SUPFAM" id="SSF52540">
    <property type="entry name" value="P-loop containing nucleoside triphosphate hydrolases"/>
    <property type="match status" value="1"/>
</dbReference>
<dbReference type="CDD" id="cd02037">
    <property type="entry name" value="Mrp_NBP35"/>
    <property type="match status" value="1"/>
</dbReference>
<dbReference type="GO" id="GO:0016226">
    <property type="term" value="P:iron-sulfur cluster assembly"/>
    <property type="evidence" value="ECO:0007669"/>
    <property type="project" value="InterPro"/>
</dbReference>
<dbReference type="GO" id="GO:0140663">
    <property type="term" value="F:ATP-dependent FeS chaperone activity"/>
    <property type="evidence" value="ECO:0007669"/>
    <property type="project" value="InterPro"/>
</dbReference>
<keyword evidence="2 7" id="KW-0547">Nucleotide-binding</keyword>
<dbReference type="PANTHER" id="PTHR42961:SF2">
    <property type="entry name" value="IRON-SULFUR PROTEIN NUBPL"/>
    <property type="match status" value="1"/>
</dbReference>
<accession>A4CBR1</accession>
<comment type="similarity">
    <text evidence="6 7">Belongs to the Mrp/NBP35 ATP-binding proteins family.</text>
</comment>
<dbReference type="GO" id="GO:0051539">
    <property type="term" value="F:4 iron, 4 sulfur cluster binding"/>
    <property type="evidence" value="ECO:0007669"/>
    <property type="project" value="TreeGrafter"/>
</dbReference>
<keyword evidence="5 7" id="KW-0411">Iron-sulfur</keyword>
<sequence length="360" mass="38718">MFALNSLFNQDKKRNLQLVEVLAQYRSTVFPVGVMDCAKLITSTWKKNTLSFSLSVGFAASGEQALISQFVKTQLALDEVALKMECQIKSPAKLASIRHIILVASGKGGVGKSTTAVNLAAAFALEGAKVGILDADIYGPSIPMLLGLADQKPVAKDDKTLLPMQAHNLKAQSIGFLVPNEQAMVWRGPMASQALTQLLNETDWGDLDYLVVDMPPGTGDIQLTMSQKVPASGAVIVTTPQDLALADAQKGIAMFEKVNIPIIGLIENMSAFVCGHCGETSHVFGHDGGKELAHRYGVPLLAQIPLHLGIREHSEQGQSICFAGESVIKHNYCDAARTIASQLYYQDATQNQLEIVITDD</sequence>
<comment type="subunit">
    <text evidence="7">Homodimer.</text>
</comment>
<dbReference type="Pfam" id="PF10609">
    <property type="entry name" value="ParA"/>
    <property type="match status" value="1"/>
</dbReference>
<dbReference type="NCBIfam" id="NF008669">
    <property type="entry name" value="PRK11670.1"/>
    <property type="match status" value="1"/>
</dbReference>
<evidence type="ECO:0000256" key="2">
    <source>
        <dbReference type="ARBA" id="ARBA00022741"/>
    </source>
</evidence>
<dbReference type="eggNOG" id="COG0489">
    <property type="taxonomic scope" value="Bacteria"/>
</dbReference>
<dbReference type="InterPro" id="IPR000808">
    <property type="entry name" value="Mrp-like_CS"/>
</dbReference>
<evidence type="ECO:0000256" key="5">
    <source>
        <dbReference type="ARBA" id="ARBA00023014"/>
    </source>
</evidence>
<evidence type="ECO:0000256" key="4">
    <source>
        <dbReference type="ARBA" id="ARBA00023004"/>
    </source>
</evidence>
<gene>
    <name evidence="8" type="ORF">PTD2_18290</name>
</gene>
<proteinExistence type="inferred from homology"/>
<feature type="binding site" evidence="7">
    <location>
        <begin position="106"/>
        <end position="113"/>
    </location>
    <ligand>
        <name>ATP</name>
        <dbReference type="ChEBI" id="CHEBI:30616"/>
    </ligand>
</feature>
<evidence type="ECO:0000313" key="9">
    <source>
        <dbReference type="Proteomes" id="UP000006201"/>
    </source>
</evidence>
<dbReference type="InterPro" id="IPR044304">
    <property type="entry name" value="NUBPL-like"/>
</dbReference>
<comment type="caution">
    <text evidence="8">The sequence shown here is derived from an EMBL/GenBank/DDBJ whole genome shotgun (WGS) entry which is preliminary data.</text>
</comment>
<keyword evidence="1 7" id="KW-0479">Metal-binding</keyword>
<dbReference type="STRING" id="87626.PTD2_18290"/>
<dbReference type="Proteomes" id="UP000006201">
    <property type="component" value="Unassembled WGS sequence"/>
</dbReference>
<dbReference type="InterPro" id="IPR033756">
    <property type="entry name" value="YlxH/NBP35"/>
</dbReference>
<dbReference type="InterPro" id="IPR019591">
    <property type="entry name" value="Mrp/NBP35_ATP-bd"/>
</dbReference>
<dbReference type="Gene3D" id="3.40.50.300">
    <property type="entry name" value="P-loop containing nucleotide triphosphate hydrolases"/>
    <property type="match status" value="1"/>
</dbReference>
<keyword evidence="7" id="KW-0378">Hydrolase</keyword>
<dbReference type="RefSeq" id="WP_009839630.1">
    <property type="nucleotide sequence ID" value="NZ_CH959301.1"/>
</dbReference>
<dbReference type="OrthoDB" id="9809679at2"/>
<evidence type="ECO:0000256" key="1">
    <source>
        <dbReference type="ARBA" id="ARBA00022723"/>
    </source>
</evidence>
<organism evidence="8 9">
    <name type="scientific">Pseudoalteromonas tunicata D2</name>
    <dbReference type="NCBI Taxonomy" id="87626"/>
    <lineage>
        <taxon>Bacteria</taxon>
        <taxon>Pseudomonadati</taxon>
        <taxon>Pseudomonadota</taxon>
        <taxon>Gammaproteobacteria</taxon>
        <taxon>Alteromonadales</taxon>
        <taxon>Pseudoalteromonadaceae</taxon>
        <taxon>Pseudoalteromonas</taxon>
    </lineage>
</organism>
<dbReference type="EMBL" id="AAOH01000005">
    <property type="protein sequence ID" value="EAR27798.1"/>
    <property type="molecule type" value="Genomic_DNA"/>
</dbReference>
<dbReference type="GO" id="GO:0005829">
    <property type="term" value="C:cytosol"/>
    <property type="evidence" value="ECO:0007669"/>
    <property type="project" value="TreeGrafter"/>
</dbReference>
<evidence type="ECO:0000313" key="8">
    <source>
        <dbReference type="EMBL" id="EAR27798.1"/>
    </source>
</evidence>
<evidence type="ECO:0000256" key="7">
    <source>
        <dbReference type="HAMAP-Rule" id="MF_02040"/>
    </source>
</evidence>
<dbReference type="PANTHER" id="PTHR42961">
    <property type="entry name" value="IRON-SULFUR PROTEIN NUBPL"/>
    <property type="match status" value="1"/>
</dbReference>
<comment type="function">
    <text evidence="7">Binds and transfers iron-sulfur (Fe-S) clusters to target apoproteins. Can hydrolyze ATP.</text>
</comment>
<reference evidence="8 9" key="1">
    <citation type="submission" date="2006-02" db="EMBL/GenBank/DDBJ databases">
        <authorList>
            <person name="Moran M.A."/>
            <person name="Kjelleberg S."/>
            <person name="Egan S."/>
            <person name="Saunders N."/>
            <person name="Thomas T."/>
            <person name="Ferriera S."/>
            <person name="Johnson J."/>
            <person name="Kravitz S."/>
            <person name="Halpern A."/>
            <person name="Remington K."/>
            <person name="Beeson K."/>
            <person name="Tran B."/>
            <person name="Rogers Y.-H."/>
            <person name="Friedman R."/>
            <person name="Venter J.C."/>
        </authorList>
    </citation>
    <scope>NUCLEOTIDE SEQUENCE [LARGE SCALE GENOMIC DNA]</scope>
    <source>
        <strain evidence="8 9">D2</strain>
    </source>
</reference>
<dbReference type="GO" id="GO:0046872">
    <property type="term" value="F:metal ion binding"/>
    <property type="evidence" value="ECO:0007669"/>
    <property type="project" value="UniProtKB-KW"/>
</dbReference>